<dbReference type="AlphaFoldDB" id="A0A165A8Q8"/>
<dbReference type="InterPro" id="IPR009057">
    <property type="entry name" value="Homeodomain-like_sf"/>
</dbReference>
<keyword evidence="6" id="KW-1185">Reference proteome</keyword>
<keyword evidence="4" id="KW-0539">Nucleus</keyword>
<name>A0A165A8Q8_DAUCS</name>
<dbReference type="SUPFAM" id="SSF46689">
    <property type="entry name" value="Homeodomain-like"/>
    <property type="match status" value="1"/>
</dbReference>
<reference evidence="5" key="1">
    <citation type="journal article" date="2016" name="Nat. Genet.">
        <title>A high-quality carrot genome assembly provides new insights into carotenoid accumulation and asterid genome evolution.</title>
        <authorList>
            <person name="Iorizzo M."/>
            <person name="Ellison S."/>
            <person name="Senalik D."/>
            <person name="Zeng P."/>
            <person name="Satapoomin P."/>
            <person name="Huang J."/>
            <person name="Bowman M."/>
            <person name="Iovene M."/>
            <person name="Sanseverino W."/>
            <person name="Cavagnaro P."/>
            <person name="Yildiz M."/>
            <person name="Macko-Podgorni A."/>
            <person name="Moranska E."/>
            <person name="Grzebelus E."/>
            <person name="Grzebelus D."/>
            <person name="Ashrafi H."/>
            <person name="Zheng Z."/>
            <person name="Cheng S."/>
            <person name="Spooner D."/>
            <person name="Van Deynze A."/>
            <person name="Simon P."/>
        </authorList>
    </citation>
    <scope>NUCLEOTIDE SEQUENCE</scope>
    <source>
        <tissue evidence="5">Leaf</tissue>
    </source>
</reference>
<keyword evidence="2" id="KW-0805">Transcription regulation</keyword>
<keyword evidence="3" id="KW-0804">Transcription</keyword>
<evidence type="ECO:0000256" key="3">
    <source>
        <dbReference type="ARBA" id="ARBA00023163"/>
    </source>
</evidence>
<dbReference type="PANTHER" id="PTHR31314">
    <property type="entry name" value="MYB FAMILY TRANSCRIPTION FACTOR PHL7-LIKE"/>
    <property type="match status" value="1"/>
</dbReference>
<evidence type="ECO:0000313" key="5">
    <source>
        <dbReference type="EMBL" id="WOG95880.1"/>
    </source>
</evidence>
<dbReference type="PROSITE" id="PS51294">
    <property type="entry name" value="HTH_MYB"/>
    <property type="match status" value="1"/>
</dbReference>
<dbReference type="GO" id="GO:0005634">
    <property type="term" value="C:nucleus"/>
    <property type="evidence" value="ECO:0007669"/>
    <property type="project" value="UniProtKB-SubCell"/>
</dbReference>
<protein>
    <submittedName>
        <fullName evidence="5">Uncharacterized protein</fullName>
    </submittedName>
</protein>
<dbReference type="Proteomes" id="UP000077755">
    <property type="component" value="Chromosome 4"/>
</dbReference>
<evidence type="ECO:0000313" key="6">
    <source>
        <dbReference type="Proteomes" id="UP000077755"/>
    </source>
</evidence>
<evidence type="ECO:0000256" key="4">
    <source>
        <dbReference type="ARBA" id="ARBA00023242"/>
    </source>
</evidence>
<organism evidence="5 6">
    <name type="scientific">Daucus carota subsp. sativus</name>
    <name type="common">Carrot</name>
    <dbReference type="NCBI Taxonomy" id="79200"/>
    <lineage>
        <taxon>Eukaryota</taxon>
        <taxon>Viridiplantae</taxon>
        <taxon>Streptophyta</taxon>
        <taxon>Embryophyta</taxon>
        <taxon>Tracheophyta</taxon>
        <taxon>Spermatophyta</taxon>
        <taxon>Magnoliopsida</taxon>
        <taxon>eudicotyledons</taxon>
        <taxon>Gunneridae</taxon>
        <taxon>Pentapetalae</taxon>
        <taxon>asterids</taxon>
        <taxon>campanulids</taxon>
        <taxon>Apiales</taxon>
        <taxon>Apiaceae</taxon>
        <taxon>Apioideae</taxon>
        <taxon>Scandiceae</taxon>
        <taxon>Daucinae</taxon>
        <taxon>Daucus</taxon>
        <taxon>Daucus sect. Daucus</taxon>
    </lineage>
</organism>
<sequence>MATHQRSQMTNMNIPVVPPEFAPIQPRFGENQFMSFYGQHQTMMNPSYQEHVSYPVHQTPSLDFSFQQGQMMDNAKFYPEGFCYQYSVQIWTDHLEGNVAANGLVVELERPSFSLKKPRLNWTHELHERFNHAAQELGGYFKATPKAILQKMNVRGVTNDQIKSHLQKVRNRVLNTSSTSKILNGETYSTPNFDSNIGEHEHLHKSSEALVAQEPKINKEKAALKLKNKEQEEDEKNEADNMDVLEVGENDFYTIEKLDEVVLSMTYLARKSSNIRFKKLGIFKGKGQSSSSNINFN</sequence>
<dbReference type="Gramene" id="KZM97107">
    <property type="protein sequence ID" value="KZM97107"/>
    <property type="gene ID" value="DCAR_015531"/>
</dbReference>
<accession>A0A165A8Q8</accession>
<dbReference type="Gene3D" id="1.10.10.60">
    <property type="entry name" value="Homeodomain-like"/>
    <property type="match status" value="1"/>
</dbReference>
<dbReference type="InterPro" id="IPR017930">
    <property type="entry name" value="Myb_dom"/>
</dbReference>
<comment type="subcellular location">
    <subcellularLocation>
        <location evidence="1">Nucleus</location>
    </subcellularLocation>
</comment>
<dbReference type="InterPro" id="IPR046955">
    <property type="entry name" value="PHR1-like"/>
</dbReference>
<dbReference type="InterPro" id="IPR006447">
    <property type="entry name" value="Myb_dom_plants"/>
</dbReference>
<gene>
    <name evidence="5" type="ORF">DCAR_0415209</name>
</gene>
<dbReference type="GO" id="GO:0003700">
    <property type="term" value="F:DNA-binding transcription factor activity"/>
    <property type="evidence" value="ECO:0007669"/>
    <property type="project" value="InterPro"/>
</dbReference>
<evidence type="ECO:0000256" key="1">
    <source>
        <dbReference type="ARBA" id="ARBA00004123"/>
    </source>
</evidence>
<reference evidence="5" key="2">
    <citation type="submission" date="2022-03" db="EMBL/GenBank/DDBJ databases">
        <title>Draft title - Genomic analysis of global carrot germplasm unveils the trajectory of domestication and the origin of high carotenoid orange carrot.</title>
        <authorList>
            <person name="Iorizzo M."/>
            <person name="Ellison S."/>
            <person name="Senalik D."/>
            <person name="Macko-Podgorni A."/>
            <person name="Grzebelus D."/>
            <person name="Bostan H."/>
            <person name="Rolling W."/>
            <person name="Curaba J."/>
            <person name="Simon P."/>
        </authorList>
    </citation>
    <scope>NUCLEOTIDE SEQUENCE</scope>
    <source>
        <tissue evidence="5">Leaf</tissue>
    </source>
</reference>
<dbReference type="GO" id="GO:0003677">
    <property type="term" value="F:DNA binding"/>
    <property type="evidence" value="ECO:0007669"/>
    <property type="project" value="InterPro"/>
</dbReference>
<proteinExistence type="predicted"/>
<dbReference type="EMBL" id="CP093346">
    <property type="protein sequence ID" value="WOG95880.1"/>
    <property type="molecule type" value="Genomic_DNA"/>
</dbReference>
<dbReference type="NCBIfam" id="TIGR01557">
    <property type="entry name" value="myb_SHAQKYF"/>
    <property type="match status" value="1"/>
</dbReference>
<evidence type="ECO:0000256" key="2">
    <source>
        <dbReference type="ARBA" id="ARBA00023015"/>
    </source>
</evidence>
<dbReference type="PANTHER" id="PTHR31314:SF164">
    <property type="entry name" value="HTH MYB-TYPE DOMAIN-CONTAINING PROTEIN"/>
    <property type="match status" value="1"/>
</dbReference>